<reference evidence="2" key="2">
    <citation type="submission" date="2021-03" db="UniProtKB">
        <authorList>
            <consortium name="EnsemblPlants"/>
        </authorList>
    </citation>
    <scope>IDENTIFICATION</scope>
</reference>
<dbReference type="OMA" id="KPSANWE"/>
<dbReference type="PANTHER" id="PTHR47074">
    <property type="entry name" value="BNAC02G40300D PROTEIN"/>
    <property type="match status" value="1"/>
</dbReference>
<organism evidence="2 3">
    <name type="scientific">Cannabis sativa</name>
    <name type="common">Hemp</name>
    <name type="synonym">Marijuana</name>
    <dbReference type="NCBI Taxonomy" id="3483"/>
    <lineage>
        <taxon>Eukaryota</taxon>
        <taxon>Viridiplantae</taxon>
        <taxon>Streptophyta</taxon>
        <taxon>Embryophyta</taxon>
        <taxon>Tracheophyta</taxon>
        <taxon>Spermatophyta</taxon>
        <taxon>Magnoliopsida</taxon>
        <taxon>eudicotyledons</taxon>
        <taxon>Gunneridae</taxon>
        <taxon>Pentapetalae</taxon>
        <taxon>rosids</taxon>
        <taxon>fabids</taxon>
        <taxon>Rosales</taxon>
        <taxon>Cannabaceae</taxon>
        <taxon>Cannabis</taxon>
    </lineage>
</organism>
<dbReference type="AlphaFoldDB" id="A0A803QEM2"/>
<reference evidence="2" key="1">
    <citation type="submission" date="2018-11" db="EMBL/GenBank/DDBJ databases">
        <authorList>
            <person name="Grassa J C."/>
        </authorList>
    </citation>
    <scope>NUCLEOTIDE SEQUENCE [LARGE SCALE GENOMIC DNA]</scope>
</reference>
<feature type="domain" description="RNase H type-1" evidence="1">
    <location>
        <begin position="40"/>
        <end position="146"/>
    </location>
</feature>
<dbReference type="CDD" id="cd06222">
    <property type="entry name" value="RNase_H_like"/>
    <property type="match status" value="1"/>
</dbReference>
<dbReference type="Gene3D" id="3.30.420.10">
    <property type="entry name" value="Ribonuclease H-like superfamily/Ribonuclease H"/>
    <property type="match status" value="1"/>
</dbReference>
<dbReference type="Proteomes" id="UP000596661">
    <property type="component" value="Chromosome 9"/>
</dbReference>
<proteinExistence type="predicted"/>
<dbReference type="InterPro" id="IPR052929">
    <property type="entry name" value="RNase_H-like_EbsB-rel"/>
</dbReference>
<name>A0A803QEM2_CANSA</name>
<keyword evidence="3" id="KW-1185">Reference proteome</keyword>
<dbReference type="Gramene" id="evm.model.09.1496">
    <property type="protein sequence ID" value="cds.evm.model.09.1496"/>
    <property type="gene ID" value="evm.TU.09.1496"/>
</dbReference>
<dbReference type="SUPFAM" id="SSF53098">
    <property type="entry name" value="Ribonuclease H-like"/>
    <property type="match status" value="1"/>
</dbReference>
<dbReference type="Pfam" id="PF13456">
    <property type="entry name" value="RVT_3"/>
    <property type="match status" value="1"/>
</dbReference>
<dbReference type="PANTHER" id="PTHR47074:SF11">
    <property type="entry name" value="REVERSE TRANSCRIPTASE-LIKE PROTEIN"/>
    <property type="match status" value="1"/>
</dbReference>
<sequence length="147" mass="16839">MGFEMSSKASCWRTTRLYGDNPGEGDEQWCAHEENNYKINVDAATFVEKNRFGYGWVLRDARGQVLHARTRSWSGYCEPVLAEALGVKEALSWIKASKITKVTIETDSLIVVQAFRSSVTFTSPFGCCIKKCKRMFFRFNQCLFMFC</sequence>
<dbReference type="EMBL" id="UZAU01000772">
    <property type="status" value="NOT_ANNOTATED_CDS"/>
    <property type="molecule type" value="Genomic_DNA"/>
</dbReference>
<dbReference type="InterPro" id="IPR002156">
    <property type="entry name" value="RNaseH_domain"/>
</dbReference>
<protein>
    <recommendedName>
        <fullName evidence="1">RNase H type-1 domain-containing protein</fullName>
    </recommendedName>
</protein>
<dbReference type="InterPro" id="IPR044730">
    <property type="entry name" value="RNase_H-like_dom_plant"/>
</dbReference>
<dbReference type="InterPro" id="IPR012337">
    <property type="entry name" value="RNaseH-like_sf"/>
</dbReference>
<dbReference type="InterPro" id="IPR036397">
    <property type="entry name" value="RNaseH_sf"/>
</dbReference>
<evidence type="ECO:0000259" key="1">
    <source>
        <dbReference type="Pfam" id="PF13456"/>
    </source>
</evidence>
<dbReference type="GO" id="GO:0004523">
    <property type="term" value="F:RNA-DNA hybrid ribonuclease activity"/>
    <property type="evidence" value="ECO:0007669"/>
    <property type="project" value="InterPro"/>
</dbReference>
<evidence type="ECO:0000313" key="2">
    <source>
        <dbReference type="EnsemblPlants" id="cds.evm.model.09.1496"/>
    </source>
</evidence>
<dbReference type="EnsemblPlants" id="evm.model.09.1496">
    <property type="protein sequence ID" value="cds.evm.model.09.1496"/>
    <property type="gene ID" value="evm.TU.09.1496"/>
</dbReference>
<dbReference type="GO" id="GO:0003676">
    <property type="term" value="F:nucleic acid binding"/>
    <property type="evidence" value="ECO:0007669"/>
    <property type="project" value="InterPro"/>
</dbReference>
<accession>A0A803QEM2</accession>
<evidence type="ECO:0000313" key="3">
    <source>
        <dbReference type="Proteomes" id="UP000596661"/>
    </source>
</evidence>